<reference evidence="3" key="1">
    <citation type="submission" date="2022-11" db="UniProtKB">
        <authorList>
            <consortium name="WormBaseParasite"/>
        </authorList>
    </citation>
    <scope>IDENTIFICATION</scope>
</reference>
<dbReference type="AlphaFoldDB" id="A0A914P8M1"/>
<proteinExistence type="predicted"/>
<sequence length="289" mass="33457">MQHECAEENNVFKRQQNRMQQRIFEYENAFKKVMDISSYNINENAAMQIMDFMKKIFPSNYQPGGHQQNGNNSYYPSSTTMLKPSNGNAEKFHNQFRHPYHQQQQPQQMIQQGYCNYSSSFLPPQATMLTTSTGNAENIGAQLQYPQQRQQQREFPHSNTLSMSKLNLNGDSCNVPSIENEMPFVSSVPSTAVEQNVFDDEIPPKRPETLTPYQCSRSYRSPPPKQPKMPFVSSVPLTAVEQQNVFDDEIPPKRPETLTPYQCSRSYRSPPPKQPNESFEKYFPYHSKE</sequence>
<protein>
    <submittedName>
        <fullName evidence="3">Uncharacterized protein</fullName>
    </submittedName>
</protein>
<feature type="region of interest" description="Disordered" evidence="1">
    <location>
        <begin position="199"/>
        <end position="231"/>
    </location>
</feature>
<keyword evidence="2" id="KW-1185">Reference proteome</keyword>
<accession>A0A914P8M1</accession>
<organism evidence="2 3">
    <name type="scientific">Panagrolaimus davidi</name>
    <dbReference type="NCBI Taxonomy" id="227884"/>
    <lineage>
        <taxon>Eukaryota</taxon>
        <taxon>Metazoa</taxon>
        <taxon>Ecdysozoa</taxon>
        <taxon>Nematoda</taxon>
        <taxon>Chromadorea</taxon>
        <taxon>Rhabditida</taxon>
        <taxon>Tylenchina</taxon>
        <taxon>Panagrolaimomorpha</taxon>
        <taxon>Panagrolaimoidea</taxon>
        <taxon>Panagrolaimidae</taxon>
        <taxon>Panagrolaimus</taxon>
    </lineage>
</organism>
<dbReference type="WBParaSite" id="PDA_v2.g11055.t1">
    <property type="protein sequence ID" value="PDA_v2.g11055.t1"/>
    <property type="gene ID" value="PDA_v2.g11055"/>
</dbReference>
<evidence type="ECO:0000313" key="2">
    <source>
        <dbReference type="Proteomes" id="UP000887578"/>
    </source>
</evidence>
<evidence type="ECO:0000313" key="3">
    <source>
        <dbReference type="WBParaSite" id="PDA_v2.g11055.t1"/>
    </source>
</evidence>
<dbReference type="Proteomes" id="UP000887578">
    <property type="component" value="Unplaced"/>
</dbReference>
<name>A0A914P8M1_9BILA</name>
<evidence type="ECO:0000256" key="1">
    <source>
        <dbReference type="SAM" id="MobiDB-lite"/>
    </source>
</evidence>
<feature type="region of interest" description="Disordered" evidence="1">
    <location>
        <begin position="244"/>
        <end position="289"/>
    </location>
</feature>